<evidence type="ECO:0000313" key="2">
    <source>
        <dbReference type="Proteomes" id="UP000008144"/>
    </source>
</evidence>
<protein>
    <submittedName>
        <fullName evidence="1">Uncharacterized protein</fullName>
    </submittedName>
</protein>
<evidence type="ECO:0000313" key="1">
    <source>
        <dbReference type="Ensembl" id="ENSCINP00000021813.2"/>
    </source>
</evidence>
<dbReference type="InParanoid" id="F7AXG3"/>
<reference evidence="1" key="3">
    <citation type="submission" date="2025-08" db="UniProtKB">
        <authorList>
            <consortium name="Ensembl"/>
        </authorList>
    </citation>
    <scope>IDENTIFICATION</scope>
</reference>
<keyword evidence="2" id="KW-1185">Reference proteome</keyword>
<accession>F7AXG3</accession>
<dbReference type="HOGENOM" id="CLU_3055534_0_0_1"/>
<organism evidence="1 2">
    <name type="scientific">Ciona intestinalis</name>
    <name type="common">Transparent sea squirt</name>
    <name type="synonym">Ascidia intestinalis</name>
    <dbReference type="NCBI Taxonomy" id="7719"/>
    <lineage>
        <taxon>Eukaryota</taxon>
        <taxon>Metazoa</taxon>
        <taxon>Chordata</taxon>
        <taxon>Tunicata</taxon>
        <taxon>Ascidiacea</taxon>
        <taxon>Phlebobranchia</taxon>
        <taxon>Cionidae</taxon>
        <taxon>Ciona</taxon>
    </lineage>
</organism>
<sequence>NTKRKANTWNEGEQQNVTAVNTNYEQNATAEATETHGVHENHPGWIRKITFYKK</sequence>
<reference evidence="1" key="2">
    <citation type="journal article" date="2008" name="Genome Biol.">
        <title>Improved genome assembly and evidence-based global gene model set for the chordate Ciona intestinalis: new insight into intron and operon populations.</title>
        <authorList>
            <person name="Satou Y."/>
            <person name="Mineta K."/>
            <person name="Ogasawara M."/>
            <person name="Sasakura Y."/>
            <person name="Shoguchi E."/>
            <person name="Ueno K."/>
            <person name="Yamada L."/>
            <person name="Matsumoto J."/>
            <person name="Wasserscheid J."/>
            <person name="Dewar K."/>
            <person name="Wiley G.B."/>
            <person name="Macmil S.L."/>
            <person name="Roe B.A."/>
            <person name="Zeller R.W."/>
            <person name="Hastings K.E."/>
            <person name="Lemaire P."/>
            <person name="Lindquist E."/>
            <person name="Endo T."/>
            <person name="Hotta K."/>
            <person name="Inaba K."/>
        </authorList>
    </citation>
    <scope>NUCLEOTIDE SEQUENCE [LARGE SCALE GENOMIC DNA]</scope>
    <source>
        <strain evidence="1">wild type</strain>
    </source>
</reference>
<dbReference type="EMBL" id="EAAA01001500">
    <property type="status" value="NOT_ANNOTATED_CDS"/>
    <property type="molecule type" value="Genomic_DNA"/>
</dbReference>
<dbReference type="Ensembl" id="ENSCINT00000022059.2">
    <property type="protein sequence ID" value="ENSCINP00000021813.2"/>
    <property type="gene ID" value="ENSCING00000020352.1"/>
</dbReference>
<reference evidence="1" key="4">
    <citation type="submission" date="2025-09" db="UniProtKB">
        <authorList>
            <consortium name="Ensembl"/>
        </authorList>
    </citation>
    <scope>IDENTIFICATION</scope>
</reference>
<dbReference type="AlphaFoldDB" id="F7AXG3"/>
<dbReference type="EMBL" id="EAAA01001499">
    <property type="status" value="NOT_ANNOTATED_CDS"/>
    <property type="molecule type" value="Genomic_DNA"/>
</dbReference>
<reference evidence="2" key="1">
    <citation type="journal article" date="2002" name="Science">
        <title>The draft genome of Ciona intestinalis: insights into chordate and vertebrate origins.</title>
        <authorList>
            <person name="Dehal P."/>
            <person name="Satou Y."/>
            <person name="Campbell R.K."/>
            <person name="Chapman J."/>
            <person name="Degnan B."/>
            <person name="De Tomaso A."/>
            <person name="Davidson B."/>
            <person name="Di Gregorio A."/>
            <person name="Gelpke M."/>
            <person name="Goodstein D.M."/>
            <person name="Harafuji N."/>
            <person name="Hastings K.E."/>
            <person name="Ho I."/>
            <person name="Hotta K."/>
            <person name="Huang W."/>
            <person name="Kawashima T."/>
            <person name="Lemaire P."/>
            <person name="Martinez D."/>
            <person name="Meinertzhagen I.A."/>
            <person name="Necula S."/>
            <person name="Nonaka M."/>
            <person name="Putnam N."/>
            <person name="Rash S."/>
            <person name="Saiga H."/>
            <person name="Satake M."/>
            <person name="Terry A."/>
            <person name="Yamada L."/>
            <person name="Wang H.G."/>
            <person name="Awazu S."/>
            <person name="Azumi K."/>
            <person name="Boore J."/>
            <person name="Branno M."/>
            <person name="Chin-Bow S."/>
            <person name="DeSantis R."/>
            <person name="Doyle S."/>
            <person name="Francino P."/>
            <person name="Keys D.N."/>
            <person name="Haga S."/>
            <person name="Hayashi H."/>
            <person name="Hino K."/>
            <person name="Imai K.S."/>
            <person name="Inaba K."/>
            <person name="Kano S."/>
            <person name="Kobayashi K."/>
            <person name="Kobayashi M."/>
            <person name="Lee B.I."/>
            <person name="Makabe K.W."/>
            <person name="Manohar C."/>
            <person name="Matassi G."/>
            <person name="Medina M."/>
            <person name="Mochizuki Y."/>
            <person name="Mount S."/>
            <person name="Morishita T."/>
            <person name="Miura S."/>
            <person name="Nakayama A."/>
            <person name="Nishizaka S."/>
            <person name="Nomoto H."/>
            <person name="Ohta F."/>
            <person name="Oishi K."/>
            <person name="Rigoutsos I."/>
            <person name="Sano M."/>
            <person name="Sasaki A."/>
            <person name="Sasakura Y."/>
            <person name="Shoguchi E."/>
            <person name="Shin-i T."/>
            <person name="Spagnuolo A."/>
            <person name="Stainier D."/>
            <person name="Suzuki M.M."/>
            <person name="Tassy O."/>
            <person name="Takatori N."/>
            <person name="Tokuoka M."/>
            <person name="Yagi K."/>
            <person name="Yoshizaki F."/>
            <person name="Wada S."/>
            <person name="Zhang C."/>
            <person name="Hyatt P.D."/>
            <person name="Larimer F."/>
            <person name="Detter C."/>
            <person name="Doggett N."/>
            <person name="Glavina T."/>
            <person name="Hawkins T."/>
            <person name="Richardson P."/>
            <person name="Lucas S."/>
            <person name="Kohara Y."/>
            <person name="Levine M."/>
            <person name="Satoh N."/>
            <person name="Rokhsar D.S."/>
        </authorList>
    </citation>
    <scope>NUCLEOTIDE SEQUENCE [LARGE SCALE GENOMIC DNA]</scope>
</reference>
<proteinExistence type="predicted"/>
<name>F7AXG3_CIOIN</name>
<dbReference type="Proteomes" id="UP000008144">
    <property type="component" value="Chromosome 2"/>
</dbReference>